<dbReference type="InterPro" id="IPR025669">
    <property type="entry name" value="AAA_dom"/>
</dbReference>
<feature type="domain" description="AAA" evidence="1">
    <location>
        <begin position="9"/>
        <end position="191"/>
    </location>
</feature>
<dbReference type="RefSeq" id="WP_330194900.1">
    <property type="nucleotide sequence ID" value="NZ_JAZDRO010000001.1"/>
</dbReference>
<dbReference type="EMBL" id="JAZDRO010000001">
    <property type="protein sequence ID" value="MEE2565363.1"/>
    <property type="molecule type" value="Genomic_DNA"/>
</dbReference>
<reference evidence="2 3" key="1">
    <citation type="submission" date="2024-01" db="EMBL/GenBank/DDBJ databases">
        <title>Hyphobacterium bacterium isolated from marine sediment.</title>
        <authorList>
            <person name="Zhao S."/>
        </authorList>
    </citation>
    <scope>NUCLEOTIDE SEQUENCE [LARGE SCALE GENOMIC DNA]</scope>
    <source>
        <strain evidence="2 3">Y60-23</strain>
    </source>
</reference>
<dbReference type="Proteomes" id="UP001310692">
    <property type="component" value="Unassembled WGS sequence"/>
</dbReference>
<dbReference type="Gene3D" id="3.40.50.300">
    <property type="entry name" value="P-loop containing nucleotide triphosphate hydrolases"/>
    <property type="match status" value="1"/>
</dbReference>
<evidence type="ECO:0000313" key="3">
    <source>
        <dbReference type="Proteomes" id="UP001310692"/>
    </source>
</evidence>
<dbReference type="CDD" id="cd02042">
    <property type="entry name" value="ParAB_family"/>
    <property type="match status" value="1"/>
</dbReference>
<evidence type="ECO:0000259" key="1">
    <source>
        <dbReference type="Pfam" id="PF13614"/>
    </source>
</evidence>
<protein>
    <submittedName>
        <fullName evidence="2">ParA family protein</fullName>
    </submittedName>
</protein>
<dbReference type="PANTHER" id="PTHR13696">
    <property type="entry name" value="P-LOOP CONTAINING NUCLEOSIDE TRIPHOSPHATE HYDROLASE"/>
    <property type="match status" value="1"/>
</dbReference>
<keyword evidence="3" id="KW-1185">Reference proteome</keyword>
<dbReference type="InterPro" id="IPR050678">
    <property type="entry name" value="DNA_Partitioning_ATPase"/>
</dbReference>
<dbReference type="Pfam" id="PF13614">
    <property type="entry name" value="AAA_31"/>
    <property type="match status" value="1"/>
</dbReference>
<dbReference type="SUPFAM" id="SSF52540">
    <property type="entry name" value="P-loop containing nucleoside triphosphate hydrolases"/>
    <property type="match status" value="1"/>
</dbReference>
<gene>
    <name evidence="2" type="ORF">V0U35_01625</name>
</gene>
<dbReference type="PANTHER" id="PTHR13696:SF52">
    <property type="entry name" value="PARA FAMILY PROTEIN CT_582"/>
    <property type="match status" value="1"/>
</dbReference>
<accession>A0ABU7LUX9</accession>
<sequence length="278" mass="29939">MSESRRAPKVIAVANQKGGVGKTTTAINLGTALAAIGKAVVLLDLDPQGNASTGLGVPPSERRSTSYDVLVGERPLKETLVDTLVPGLRLAPSDPDLSGAEIELASAPRRSYRLRKTIERYRDDLADRGERCDYVLIDCPPSLNLLTVNAMTAADSVLVPLQAEFFALEGLSQLMRTVDLVKANLNTGLAIQGVVLTMVDTRNNLSRQVEDDVRAHFGDKVYKTVIPRNVRVSEAPSFGKPVLLYDLQCAGSQAYAGLARELVQQERGQAAGNIREMA</sequence>
<proteinExistence type="predicted"/>
<dbReference type="InterPro" id="IPR027417">
    <property type="entry name" value="P-loop_NTPase"/>
</dbReference>
<name>A0ABU7LUX9_9PROT</name>
<organism evidence="2 3">
    <name type="scientific">Hyphobacterium marinum</name>
    <dbReference type="NCBI Taxonomy" id="3116574"/>
    <lineage>
        <taxon>Bacteria</taxon>
        <taxon>Pseudomonadati</taxon>
        <taxon>Pseudomonadota</taxon>
        <taxon>Alphaproteobacteria</taxon>
        <taxon>Maricaulales</taxon>
        <taxon>Maricaulaceae</taxon>
        <taxon>Hyphobacterium</taxon>
    </lineage>
</organism>
<comment type="caution">
    <text evidence="2">The sequence shown here is derived from an EMBL/GenBank/DDBJ whole genome shotgun (WGS) entry which is preliminary data.</text>
</comment>
<evidence type="ECO:0000313" key="2">
    <source>
        <dbReference type="EMBL" id="MEE2565363.1"/>
    </source>
</evidence>